<evidence type="ECO:0000313" key="1">
    <source>
        <dbReference type="EMBL" id="AWK89174.1"/>
    </source>
</evidence>
<reference evidence="2" key="1">
    <citation type="submission" date="2018-05" db="EMBL/GenBank/DDBJ databases">
        <title>Azospirillum thermophila sp. nov., a novel isolated from hot spring.</title>
        <authorList>
            <person name="Zhao Z."/>
        </authorList>
    </citation>
    <scope>NUCLEOTIDE SEQUENCE [LARGE SCALE GENOMIC DNA]</scope>
    <source>
        <strain evidence="2">CFH 70021</strain>
        <plasmid evidence="2">unnamed1</plasmid>
    </source>
</reference>
<evidence type="ECO:0000313" key="2">
    <source>
        <dbReference type="Proteomes" id="UP000245629"/>
    </source>
</evidence>
<evidence type="ECO:0008006" key="3">
    <source>
        <dbReference type="Google" id="ProtNLM"/>
    </source>
</evidence>
<dbReference type="KEGG" id="azz:DEW08_24645"/>
<keyword evidence="2" id="KW-1185">Reference proteome</keyword>
<dbReference type="OrthoDB" id="7301814at2"/>
<dbReference type="EMBL" id="CP029356">
    <property type="protein sequence ID" value="AWK89174.1"/>
    <property type="molecule type" value="Genomic_DNA"/>
</dbReference>
<dbReference type="InterPro" id="IPR036286">
    <property type="entry name" value="LexA/Signal_pep-like_sf"/>
</dbReference>
<keyword evidence="1" id="KW-0614">Plasmid</keyword>
<sequence length="212" mass="22616">MDDTRRALLRWMTGVMEAHGWSAGAWARMAGVTATNLTRFLRDPVFGSLPSADTLGRLARIAGSEPRFLDDGPCPPVGRVPVLDNDQVHRFLELGRRAGEAFLAGLLRDGAETVAVAARASRRAFALRIASRSLNAAGVLPQDRVVVEPTDVVTPQVGDVVVTVGDGSVCGYRFHPPQLLPVSTDPDCHPTLIERAVVAGVAVHVVRALRGS</sequence>
<protein>
    <recommendedName>
        <fullName evidence="3">XRE family transcriptional regulator</fullName>
    </recommendedName>
</protein>
<dbReference type="RefSeq" id="WP_109332167.1">
    <property type="nucleotide sequence ID" value="NZ_CP029356.1"/>
</dbReference>
<dbReference type="Gene3D" id="2.10.109.10">
    <property type="entry name" value="Umud Fragment, subunit A"/>
    <property type="match status" value="1"/>
</dbReference>
<gene>
    <name evidence="1" type="ORF">DEW08_24645</name>
</gene>
<dbReference type="Proteomes" id="UP000245629">
    <property type="component" value="Plasmid unnamed1"/>
</dbReference>
<dbReference type="SUPFAM" id="SSF51306">
    <property type="entry name" value="LexA/Signal peptidase"/>
    <property type="match status" value="1"/>
</dbReference>
<geneLocation type="plasmid" evidence="1 2">
    <name>unnamed1</name>
</geneLocation>
<accession>A0A2S2CXC4</accession>
<name>A0A2S2CXC4_9PROT</name>
<organism evidence="1 2">
    <name type="scientific">Azospirillum thermophilum</name>
    <dbReference type="NCBI Taxonomy" id="2202148"/>
    <lineage>
        <taxon>Bacteria</taxon>
        <taxon>Pseudomonadati</taxon>
        <taxon>Pseudomonadota</taxon>
        <taxon>Alphaproteobacteria</taxon>
        <taxon>Rhodospirillales</taxon>
        <taxon>Azospirillaceae</taxon>
        <taxon>Azospirillum</taxon>
    </lineage>
</organism>
<proteinExistence type="predicted"/>
<dbReference type="AlphaFoldDB" id="A0A2S2CXC4"/>